<proteinExistence type="predicted"/>
<dbReference type="EMBL" id="CP051177">
    <property type="protein sequence ID" value="QKX51074.1"/>
    <property type="molecule type" value="Genomic_DNA"/>
</dbReference>
<organism evidence="1 2">
    <name type="scientific">Planococcus glaciei</name>
    <dbReference type="NCBI Taxonomy" id="459472"/>
    <lineage>
        <taxon>Bacteria</taxon>
        <taxon>Bacillati</taxon>
        <taxon>Bacillota</taxon>
        <taxon>Bacilli</taxon>
        <taxon>Bacillales</taxon>
        <taxon>Caryophanaceae</taxon>
        <taxon>Planococcus</taxon>
    </lineage>
</organism>
<reference evidence="2" key="2">
    <citation type="submission" date="2020-06" db="EMBL/GenBank/DDBJ databases">
        <title>Isolation of Planomicrobium glaciei.</title>
        <authorList>
            <person name="Malisova L."/>
            <person name="Safrankova R."/>
            <person name="Jakubu V."/>
            <person name="Spanelova P."/>
        </authorList>
    </citation>
    <scope>NUCLEOTIDE SEQUENCE [LARGE SCALE GENOMIC DNA]</scope>
    <source>
        <strain evidence="2">NRL-ATB46093</strain>
    </source>
</reference>
<gene>
    <name evidence="1" type="ORF">HF394_11020</name>
</gene>
<dbReference type="RefSeq" id="WP_036802545.1">
    <property type="nucleotide sequence ID" value="NZ_CP051177.1"/>
</dbReference>
<evidence type="ECO:0000313" key="2">
    <source>
        <dbReference type="Proteomes" id="UP000509222"/>
    </source>
</evidence>
<keyword evidence="2" id="KW-1185">Reference proteome</keyword>
<accession>A0A7H8QAJ9</accession>
<evidence type="ECO:0000313" key="1">
    <source>
        <dbReference type="EMBL" id="QKX51074.1"/>
    </source>
</evidence>
<dbReference type="AlphaFoldDB" id="A0A7H8QAJ9"/>
<protein>
    <submittedName>
        <fullName evidence="1">Uncharacterized protein</fullName>
    </submittedName>
</protein>
<name>A0A7H8QAJ9_9BACL</name>
<reference evidence="1 2" key="1">
    <citation type="submission" date="2020-04" db="EMBL/GenBank/DDBJ databases">
        <authorList>
            <person name="Pajer P."/>
            <person name="Broz P."/>
        </authorList>
    </citation>
    <scope>NUCLEOTIDE SEQUENCE [LARGE SCALE GENOMIC DNA]</scope>
    <source>
        <strain evidence="2">NRL-ATB46093</strain>
    </source>
</reference>
<dbReference type="Proteomes" id="UP000509222">
    <property type="component" value="Chromosome"/>
</dbReference>
<sequence>MKTAFGELLVEVKGAKGEEIEADIRCIEKKPDLRFPVDGRLLIEITVSPERVAKLTFSCRFHTAFKITGSDVETGEHLELKSWYHDKLKWSIGTVDGEWLAAVHQVTMEKIDYLEDGLSATLLGIPVNESFILPFAIAWKTMADPEAENHYTWFMANPADMYPSRFKG</sequence>